<reference evidence="5" key="1">
    <citation type="submission" date="2020-09" db="EMBL/GenBank/DDBJ databases">
        <title>A novel bacterium of genus Paenibacillus, isolated from South China Sea.</title>
        <authorList>
            <person name="Huang H."/>
            <person name="Mo K."/>
            <person name="Hu Y."/>
        </authorList>
    </citation>
    <scope>NUCLEOTIDE SEQUENCE</scope>
    <source>
        <strain evidence="5">IB182493</strain>
    </source>
</reference>
<dbReference type="PANTHER" id="PTHR42709">
    <property type="entry name" value="ALKALINE PHOSPHATASE LIKE PROTEIN"/>
    <property type="match status" value="1"/>
</dbReference>
<protein>
    <submittedName>
        <fullName evidence="5">DedA family protein</fullName>
    </submittedName>
</protein>
<feature type="region of interest" description="Disordered" evidence="2">
    <location>
        <begin position="188"/>
        <end position="230"/>
    </location>
</feature>
<evidence type="ECO:0000313" key="6">
    <source>
        <dbReference type="Proteomes" id="UP000632125"/>
    </source>
</evidence>
<feature type="transmembrane region" description="Helical" evidence="3">
    <location>
        <begin position="161"/>
        <end position="179"/>
    </location>
</feature>
<evidence type="ECO:0000313" key="5">
    <source>
        <dbReference type="EMBL" id="MBD2867944.1"/>
    </source>
</evidence>
<comment type="caution">
    <text evidence="5">The sequence shown here is derived from an EMBL/GenBank/DDBJ whole genome shotgun (WGS) entry which is preliminary data.</text>
</comment>
<feature type="domain" description="VTT" evidence="4">
    <location>
        <begin position="47"/>
        <end position="147"/>
    </location>
</feature>
<comment type="similarity">
    <text evidence="1">Belongs to the DedA family.</text>
</comment>
<dbReference type="EMBL" id="JACXIY010000006">
    <property type="protein sequence ID" value="MBD2867944.1"/>
    <property type="molecule type" value="Genomic_DNA"/>
</dbReference>
<dbReference type="Proteomes" id="UP000632125">
    <property type="component" value="Unassembled WGS sequence"/>
</dbReference>
<dbReference type="InterPro" id="IPR051311">
    <property type="entry name" value="DedA_domain"/>
</dbReference>
<dbReference type="PANTHER" id="PTHR42709:SF11">
    <property type="entry name" value="DEDA FAMILY PROTEIN"/>
    <property type="match status" value="1"/>
</dbReference>
<feature type="transmembrane region" description="Helical" evidence="3">
    <location>
        <begin position="12"/>
        <end position="35"/>
    </location>
</feature>
<dbReference type="AlphaFoldDB" id="A0A927CH13"/>
<feature type="transmembrane region" description="Helical" evidence="3">
    <location>
        <begin position="128"/>
        <end position="149"/>
    </location>
</feature>
<evidence type="ECO:0000259" key="4">
    <source>
        <dbReference type="Pfam" id="PF09335"/>
    </source>
</evidence>
<feature type="transmembrane region" description="Helical" evidence="3">
    <location>
        <begin position="99"/>
        <end position="121"/>
    </location>
</feature>
<evidence type="ECO:0000256" key="1">
    <source>
        <dbReference type="ARBA" id="ARBA00010792"/>
    </source>
</evidence>
<keyword evidence="3" id="KW-0472">Membrane</keyword>
<feature type="transmembrane region" description="Helical" evidence="3">
    <location>
        <begin position="47"/>
        <end position="68"/>
    </location>
</feature>
<dbReference type="Pfam" id="PF09335">
    <property type="entry name" value="VTT_dom"/>
    <property type="match status" value="1"/>
</dbReference>
<name>A0A927CH13_9BACL</name>
<keyword evidence="3" id="KW-1133">Transmembrane helix</keyword>
<evidence type="ECO:0000256" key="3">
    <source>
        <dbReference type="SAM" id="Phobius"/>
    </source>
</evidence>
<evidence type="ECO:0000256" key="2">
    <source>
        <dbReference type="SAM" id="MobiDB-lite"/>
    </source>
</evidence>
<keyword evidence="3" id="KW-0812">Transmembrane</keyword>
<sequence>MFQAIVDFLKDFGPWGLVIHSFLDAIIFPIPAFFLQVSLSILNPSTALWLATVGYIACLLGTPVGYYLGKVMGKSVLYKFLKKEWIDAATDKFQKNGEAAILIGSFTPIPFKVFTILSGVLNFPLWRLIAYAALGRGLKFYIVGLLFYLYGQAAESMVKDVSLYIFLGAVPIVVAYLLLRRRSRKKKESAMKAEERERQQEQHSQHDQYEQDQHPRPKKQLPEESIHVSS</sequence>
<organism evidence="5 6">
    <name type="scientific">Paenibacillus arenilitoris</name>
    <dbReference type="NCBI Taxonomy" id="2772299"/>
    <lineage>
        <taxon>Bacteria</taxon>
        <taxon>Bacillati</taxon>
        <taxon>Bacillota</taxon>
        <taxon>Bacilli</taxon>
        <taxon>Bacillales</taxon>
        <taxon>Paenibacillaceae</taxon>
        <taxon>Paenibacillus</taxon>
    </lineage>
</organism>
<keyword evidence="6" id="KW-1185">Reference proteome</keyword>
<dbReference type="InterPro" id="IPR032816">
    <property type="entry name" value="VTT_dom"/>
</dbReference>
<dbReference type="GO" id="GO:0005886">
    <property type="term" value="C:plasma membrane"/>
    <property type="evidence" value="ECO:0007669"/>
    <property type="project" value="TreeGrafter"/>
</dbReference>
<gene>
    <name evidence="5" type="ORF">IDH41_05080</name>
</gene>
<dbReference type="RefSeq" id="WP_190858886.1">
    <property type="nucleotide sequence ID" value="NZ_JACXIY010000006.1"/>
</dbReference>
<proteinExistence type="inferred from homology"/>
<accession>A0A927CH13</accession>